<accession>A0A921FZA4</accession>
<gene>
    <name evidence="2" type="ORF">K8V56_08265</name>
</gene>
<dbReference type="Proteomes" id="UP000698173">
    <property type="component" value="Unassembled WGS sequence"/>
</dbReference>
<sequence>MANLGCCSSSSSVNDSVCATVSIVDATTLIPIWENTTNFMINGTILVENNGLTNAWDAGIIINGVVAPVITAAPGESHSITVNNLTSIEVQGSGTGTVNTPVKVSFSLNYNF</sequence>
<reference evidence="2" key="1">
    <citation type="journal article" date="2021" name="PeerJ">
        <title>Extensive microbial diversity within the chicken gut microbiome revealed by metagenomics and culture.</title>
        <authorList>
            <person name="Gilroy R."/>
            <person name="Ravi A."/>
            <person name="Getino M."/>
            <person name="Pursley I."/>
            <person name="Horton D.L."/>
            <person name="Alikhan N.F."/>
            <person name="Baker D."/>
            <person name="Gharbi K."/>
            <person name="Hall N."/>
            <person name="Watson M."/>
            <person name="Adriaenssens E.M."/>
            <person name="Foster-Nyarko E."/>
            <person name="Jarju S."/>
            <person name="Secka A."/>
            <person name="Antonio M."/>
            <person name="Oren A."/>
            <person name="Chaudhuri R.R."/>
            <person name="La Ragione R."/>
            <person name="Hildebrand F."/>
            <person name="Pallen M.J."/>
        </authorList>
    </citation>
    <scope>NUCLEOTIDE SEQUENCE</scope>
    <source>
        <strain evidence="2">CHK171-7178</strain>
    </source>
</reference>
<dbReference type="Pfam" id="PF13157">
    <property type="entry name" value="Enas"/>
    <property type="match status" value="1"/>
</dbReference>
<evidence type="ECO:0000313" key="3">
    <source>
        <dbReference type="Proteomes" id="UP000698173"/>
    </source>
</evidence>
<proteinExistence type="predicted"/>
<dbReference type="InterPro" id="IPR025055">
    <property type="entry name" value="Ena_core"/>
</dbReference>
<organism evidence="2 3">
    <name type="scientific">Sporosarcina psychrophila</name>
    <name type="common">Bacillus psychrophilus</name>
    <dbReference type="NCBI Taxonomy" id="1476"/>
    <lineage>
        <taxon>Bacteria</taxon>
        <taxon>Bacillati</taxon>
        <taxon>Bacillota</taxon>
        <taxon>Bacilli</taxon>
        <taxon>Bacillales</taxon>
        <taxon>Caryophanaceae</taxon>
        <taxon>Sporosarcina</taxon>
    </lineage>
</organism>
<evidence type="ECO:0000259" key="1">
    <source>
        <dbReference type="Pfam" id="PF13157"/>
    </source>
</evidence>
<name>A0A921FZA4_SPOPS</name>
<protein>
    <submittedName>
        <fullName evidence="2">DUF3992 domain-containing protein</fullName>
    </submittedName>
</protein>
<reference evidence="2" key="2">
    <citation type="submission" date="2021-09" db="EMBL/GenBank/DDBJ databases">
        <authorList>
            <person name="Gilroy R."/>
        </authorList>
    </citation>
    <scope>NUCLEOTIDE SEQUENCE</scope>
    <source>
        <strain evidence="2">CHK171-7178</strain>
    </source>
</reference>
<dbReference type="AlphaFoldDB" id="A0A921FZA4"/>
<evidence type="ECO:0000313" key="2">
    <source>
        <dbReference type="EMBL" id="HJF31759.1"/>
    </source>
</evidence>
<dbReference type="EMBL" id="DYWT01000136">
    <property type="protein sequence ID" value="HJF31759.1"/>
    <property type="molecule type" value="Genomic_DNA"/>
</dbReference>
<feature type="domain" description="Endospore appendages core" evidence="1">
    <location>
        <begin position="4"/>
        <end position="112"/>
    </location>
</feature>
<comment type="caution">
    <text evidence="2">The sequence shown here is derived from an EMBL/GenBank/DDBJ whole genome shotgun (WGS) entry which is preliminary data.</text>
</comment>